<evidence type="ECO:0000256" key="2">
    <source>
        <dbReference type="ARBA" id="ARBA00022448"/>
    </source>
</evidence>
<evidence type="ECO:0000256" key="8">
    <source>
        <dbReference type="ARBA" id="ARBA00023242"/>
    </source>
</evidence>
<comment type="subcellular location">
    <subcellularLocation>
        <location evidence="1">Nucleus</location>
        <location evidence="1">Nuclear pore complex</location>
    </subcellularLocation>
</comment>
<dbReference type="Gene3D" id="1.20.5.170">
    <property type="match status" value="1"/>
</dbReference>
<dbReference type="GO" id="GO:0051028">
    <property type="term" value="P:mRNA transport"/>
    <property type="evidence" value="ECO:0007669"/>
    <property type="project" value="UniProtKB-KW"/>
</dbReference>
<dbReference type="GO" id="GO:0036228">
    <property type="term" value="P:protein localization to nuclear inner membrane"/>
    <property type="evidence" value="ECO:0007669"/>
    <property type="project" value="TreeGrafter"/>
</dbReference>
<accession>A0A8W8KY87</accession>
<dbReference type="Pfam" id="PF18437">
    <property type="entry name" value="Nup54_C"/>
    <property type="match status" value="1"/>
</dbReference>
<keyword evidence="10" id="KW-0175">Coiled coil</keyword>
<feature type="domain" description="Nup54 C-terminal interacting" evidence="12">
    <location>
        <begin position="498"/>
        <end position="535"/>
    </location>
</feature>
<comment type="similarity">
    <text evidence="9">Belongs to the NUP54 family.</text>
</comment>
<dbReference type="OrthoDB" id="6162375at2759"/>
<dbReference type="GO" id="GO:0006607">
    <property type="term" value="P:NLS-bearing protein import into nucleus"/>
    <property type="evidence" value="ECO:0007669"/>
    <property type="project" value="TreeGrafter"/>
</dbReference>
<evidence type="ECO:0000313" key="13">
    <source>
        <dbReference type="EnsemblMetazoa" id="G25095.4:cds"/>
    </source>
</evidence>
<protein>
    <recommendedName>
        <fullName evidence="15">Nucleoporin p54</fullName>
    </recommendedName>
</protein>
<dbReference type="GO" id="GO:0017056">
    <property type="term" value="F:structural constituent of nuclear pore"/>
    <property type="evidence" value="ECO:0007669"/>
    <property type="project" value="TreeGrafter"/>
</dbReference>
<evidence type="ECO:0000256" key="10">
    <source>
        <dbReference type="SAM" id="Coils"/>
    </source>
</evidence>
<keyword evidence="7" id="KW-0906">Nuclear pore complex</keyword>
<keyword evidence="3" id="KW-0677">Repeat</keyword>
<dbReference type="FunFam" id="1.20.5.490:FF:000003">
    <property type="entry name" value="nucleoporin p54 isoform X1"/>
    <property type="match status" value="1"/>
</dbReference>
<keyword evidence="14" id="KW-1185">Reference proteome</keyword>
<sequence length="548" mass="59567">MAFSLGVGTTPFGATGTTSTPSFGFGTSTPSTGFGFGTQPTTTTSSGFSFGGFGTQAKTTAATGFSFGAPAATTASGFSFGGAPASSASTGFSFGGAPASTATTGFSFGGANTGTSAFAGGSAFPSFGTGLGGTSTSTSAFGFGGAQQTNPLQAQQPQQATSNLENIASAVTLPQIYGDERDAIIAKWNQLQAAWGTGKGIYNPRGSVEFTPDNPYCRFKAVGYNRLPKTKNEDGLVSLFIKKPEAEVRANQQQIVDTLFVIFGSKPQLSVCVEGIKKLPDNLTEFVIYILERPASGPARRIPSNETTNFLNGQLIQLKSKLVVENIVPKMGFTEQALKEYLDTPQEGIHPFLWEQAKLDNPDPDSLVPVPMIGFKALHQRLKHQEQQTQAHQQRLDLIAEDLESLQQKQVNMLAKLEEYKRKHIQLSHRLLQVVVKQEISRKMGYSIQAEEEQLRVQLEKIQLELNHPTQFKGRLNELMSQIRMQNHLAGTRADFSYQMDPSLQQEIKHLLKQQQEGLKHLVNIIKEDAQDIQLMEQNLEASPFSQR</sequence>
<dbReference type="OMA" id="MMQTRLH"/>
<feature type="domain" description="Nucleoporin Nup54 alpha-helical" evidence="11">
    <location>
        <begin position="347"/>
        <end position="483"/>
    </location>
</feature>
<reference evidence="13" key="1">
    <citation type="submission" date="2022-08" db="UniProtKB">
        <authorList>
            <consortium name="EnsemblMetazoa"/>
        </authorList>
    </citation>
    <scope>IDENTIFICATION</scope>
    <source>
        <strain evidence="13">05x7-T-G4-1.051#20</strain>
    </source>
</reference>
<keyword evidence="8" id="KW-0539">Nucleus</keyword>
<dbReference type="Proteomes" id="UP000005408">
    <property type="component" value="Unassembled WGS sequence"/>
</dbReference>
<dbReference type="Pfam" id="PF13874">
    <property type="entry name" value="Nup54"/>
    <property type="match status" value="1"/>
</dbReference>
<dbReference type="GO" id="GO:0006999">
    <property type="term" value="P:nuclear pore organization"/>
    <property type="evidence" value="ECO:0007669"/>
    <property type="project" value="TreeGrafter"/>
</dbReference>
<evidence type="ECO:0000256" key="3">
    <source>
        <dbReference type="ARBA" id="ARBA00022737"/>
    </source>
</evidence>
<evidence type="ECO:0000256" key="6">
    <source>
        <dbReference type="ARBA" id="ARBA00023010"/>
    </source>
</evidence>
<evidence type="ECO:0000256" key="9">
    <source>
        <dbReference type="ARBA" id="ARBA00060798"/>
    </source>
</evidence>
<dbReference type="EnsemblMetazoa" id="G25095.4">
    <property type="protein sequence ID" value="G25095.4:cds"/>
    <property type="gene ID" value="G25095"/>
</dbReference>
<dbReference type="InterPro" id="IPR040985">
    <property type="entry name" value="Nup54_C"/>
</dbReference>
<name>A0A8W8KY87_MAGGI</name>
<keyword evidence="2" id="KW-0813">Transport</keyword>
<keyword evidence="5" id="KW-0653">Protein transport</keyword>
<dbReference type="InterPro" id="IPR024864">
    <property type="entry name" value="Nup54/Nup57/Nup44"/>
</dbReference>
<evidence type="ECO:0000256" key="5">
    <source>
        <dbReference type="ARBA" id="ARBA00022927"/>
    </source>
</evidence>
<dbReference type="Gene3D" id="1.20.5.490">
    <property type="entry name" value="Single helix bin"/>
    <property type="match status" value="1"/>
</dbReference>
<proteinExistence type="inferred from homology"/>
<evidence type="ECO:0000256" key="1">
    <source>
        <dbReference type="ARBA" id="ARBA00004567"/>
    </source>
</evidence>
<dbReference type="EnsemblMetazoa" id="G25095.13">
    <property type="protein sequence ID" value="G25095.13:cds"/>
    <property type="gene ID" value="G25095"/>
</dbReference>
<evidence type="ECO:0008006" key="15">
    <source>
        <dbReference type="Google" id="ProtNLM"/>
    </source>
</evidence>
<organism evidence="13 14">
    <name type="scientific">Magallana gigas</name>
    <name type="common">Pacific oyster</name>
    <name type="synonym">Crassostrea gigas</name>
    <dbReference type="NCBI Taxonomy" id="29159"/>
    <lineage>
        <taxon>Eukaryota</taxon>
        <taxon>Metazoa</taxon>
        <taxon>Spiralia</taxon>
        <taxon>Lophotrochozoa</taxon>
        <taxon>Mollusca</taxon>
        <taxon>Bivalvia</taxon>
        <taxon>Autobranchia</taxon>
        <taxon>Pteriomorphia</taxon>
        <taxon>Ostreida</taxon>
        <taxon>Ostreoidea</taxon>
        <taxon>Ostreidae</taxon>
        <taxon>Magallana</taxon>
    </lineage>
</organism>
<keyword evidence="6" id="KW-0811">Translocation</keyword>
<evidence type="ECO:0000259" key="12">
    <source>
        <dbReference type="Pfam" id="PF18437"/>
    </source>
</evidence>
<dbReference type="InterPro" id="IPR025712">
    <property type="entry name" value="Nup54_alpha-helical_dom"/>
</dbReference>
<keyword evidence="4" id="KW-0509">mRNA transport</keyword>
<evidence type="ECO:0000313" key="14">
    <source>
        <dbReference type="Proteomes" id="UP000005408"/>
    </source>
</evidence>
<feature type="coiled-coil region" evidence="10">
    <location>
        <begin position="389"/>
        <end position="423"/>
    </location>
</feature>
<dbReference type="PANTHER" id="PTHR13000">
    <property type="entry name" value="NUCLEOPORIN P54"/>
    <property type="match status" value="1"/>
</dbReference>
<evidence type="ECO:0000259" key="11">
    <source>
        <dbReference type="Pfam" id="PF13874"/>
    </source>
</evidence>
<evidence type="ECO:0000256" key="4">
    <source>
        <dbReference type="ARBA" id="ARBA00022816"/>
    </source>
</evidence>
<dbReference type="PANTHER" id="PTHR13000:SF0">
    <property type="entry name" value="NUCLEOPORIN P54"/>
    <property type="match status" value="1"/>
</dbReference>
<dbReference type="AlphaFoldDB" id="A0A8W8KY87"/>
<dbReference type="GO" id="GO:0044613">
    <property type="term" value="C:nuclear pore central transport channel"/>
    <property type="evidence" value="ECO:0007669"/>
    <property type="project" value="TreeGrafter"/>
</dbReference>
<evidence type="ECO:0000256" key="7">
    <source>
        <dbReference type="ARBA" id="ARBA00023132"/>
    </source>
</evidence>